<name>A0A1N6DL00_9BACT</name>
<keyword evidence="1" id="KW-0472">Membrane</keyword>
<dbReference type="AlphaFoldDB" id="A0A1N6DL00"/>
<accession>A0A1N6DL00</accession>
<dbReference type="Proteomes" id="UP000185221">
    <property type="component" value="Unassembled WGS sequence"/>
</dbReference>
<proteinExistence type="predicted"/>
<gene>
    <name evidence="2" type="ORF">SAMN05444394_1087</name>
</gene>
<dbReference type="STRING" id="226505.SAMN05444394_1087"/>
<reference evidence="3" key="1">
    <citation type="submission" date="2016-11" db="EMBL/GenBank/DDBJ databases">
        <authorList>
            <person name="Varghese N."/>
            <person name="Submissions S."/>
        </authorList>
    </citation>
    <scope>NUCLEOTIDE SEQUENCE [LARGE SCALE GENOMIC DNA]</scope>
    <source>
        <strain evidence="3">DSM 15292</strain>
    </source>
</reference>
<keyword evidence="1" id="KW-1133">Transmembrane helix</keyword>
<feature type="transmembrane region" description="Helical" evidence="1">
    <location>
        <begin position="103"/>
        <end position="123"/>
    </location>
</feature>
<keyword evidence="3" id="KW-1185">Reference proteome</keyword>
<evidence type="ECO:0000256" key="1">
    <source>
        <dbReference type="SAM" id="Phobius"/>
    </source>
</evidence>
<evidence type="ECO:0000313" key="2">
    <source>
        <dbReference type="EMBL" id="SIN71499.1"/>
    </source>
</evidence>
<organism evidence="2 3">
    <name type="scientific">Algoriphagus halophilus</name>
    <dbReference type="NCBI Taxonomy" id="226505"/>
    <lineage>
        <taxon>Bacteria</taxon>
        <taxon>Pseudomonadati</taxon>
        <taxon>Bacteroidota</taxon>
        <taxon>Cytophagia</taxon>
        <taxon>Cytophagales</taxon>
        <taxon>Cyclobacteriaceae</taxon>
        <taxon>Algoriphagus</taxon>
    </lineage>
</organism>
<evidence type="ECO:0000313" key="3">
    <source>
        <dbReference type="Proteomes" id="UP000185221"/>
    </source>
</evidence>
<keyword evidence="1" id="KW-0812">Transmembrane</keyword>
<dbReference type="EMBL" id="FSRC01000001">
    <property type="protein sequence ID" value="SIN71499.1"/>
    <property type="molecule type" value="Genomic_DNA"/>
</dbReference>
<sequence>MFLLVFLVGTSCKTYHKVDWIKPNIPVEERSKYFEPRQLSRISEGDDLFVLTKDSVSYDITYSEVRNDSIQGLFTQKNNRRLKVPIETGVPISEIYILKVKRVNFWASFGAVATIPLFVWAYFQMNPIRIGFSGI</sequence>
<protein>
    <submittedName>
        <fullName evidence="2">Uncharacterized protein</fullName>
    </submittedName>
</protein>